<dbReference type="HAMAP" id="MF_00394">
    <property type="entry name" value="NAD_Glyc3P_dehydrog"/>
    <property type="match status" value="1"/>
</dbReference>
<evidence type="ECO:0000256" key="3">
    <source>
        <dbReference type="ARBA" id="ARBA00022857"/>
    </source>
</evidence>
<dbReference type="Gene3D" id="3.40.50.720">
    <property type="entry name" value="NAD(P)-binding Rossmann-like Domain"/>
    <property type="match status" value="1"/>
</dbReference>
<feature type="binding site" evidence="15">
    <location>
        <begin position="256"/>
        <end position="257"/>
    </location>
    <ligand>
        <name>substrate</name>
    </ligand>
</feature>
<dbReference type="PANTHER" id="PTHR11728:SF1">
    <property type="entry name" value="GLYCEROL-3-PHOSPHATE DEHYDROGENASE [NAD(+)] 2, CHLOROPLASTIC"/>
    <property type="match status" value="1"/>
</dbReference>
<sequence>MADFRRVAVVGAGSFGTALAQLIFNNGHEVVLWGRDPAHVRALAETRENRRYLPGVLLPPFAVTADLAEAVSGASAVLFVVPSQAMRSVAAAAAAHLSPAALVVSAAKGLERKSLKRMSEVLRDVLGARTARIVALSGPSHAEEVAREMPTSVVVAGAREDAREAQGILFRPTFRVYTNDDLVGVELAGALKNVIALAAGLAEGYGYGDNARAALITRGLHEIARLGVHLGAAPMTFAGLAGIGDLVVTATSEHSRNRRAGRLIGRGVPPDEALRSIGMVVEGVVTTEAAYALAARHGVSMPITEALYRVLFRGEAPAQAIEALLSREPTEEGAMPLLETWVRARRESGRPSAGGTRPAGKNASDAPGP</sequence>
<dbReference type="NCBIfam" id="NF000941">
    <property type="entry name" value="PRK00094.1-3"/>
    <property type="match status" value="1"/>
</dbReference>
<keyword evidence="2 13" id="KW-0444">Lipid biosynthesis</keyword>
<feature type="binding site" evidence="13">
    <location>
        <position position="245"/>
    </location>
    <ligand>
        <name>sn-glycerol 3-phosphate</name>
        <dbReference type="ChEBI" id="CHEBI:57597"/>
    </ligand>
</feature>
<comment type="function">
    <text evidence="13">Catalyzes the reduction of the glycolytic intermediate dihydroxyacetone phosphate (DHAP) to sn-glycerol 3-phosphate (G3P), the key precursor for phospholipid synthesis.</text>
</comment>
<feature type="domain" description="Glycerol-3-phosphate dehydrogenase NAD-dependent C-terminal" evidence="20">
    <location>
        <begin position="181"/>
        <end position="322"/>
    </location>
</feature>
<dbReference type="EMBL" id="PEBV01000007">
    <property type="protein sequence ID" value="PTQ54013.1"/>
    <property type="molecule type" value="Genomic_DNA"/>
</dbReference>
<keyword evidence="4 13" id="KW-0560">Oxidoreductase</keyword>
<evidence type="ECO:0000256" key="10">
    <source>
        <dbReference type="ARBA" id="ARBA00066687"/>
    </source>
</evidence>
<evidence type="ECO:0000256" key="8">
    <source>
        <dbReference type="ARBA" id="ARBA00023264"/>
    </source>
</evidence>
<dbReference type="NCBIfam" id="NF000940">
    <property type="entry name" value="PRK00094.1-2"/>
    <property type="match status" value="1"/>
</dbReference>
<feature type="region of interest" description="Disordered" evidence="18">
    <location>
        <begin position="342"/>
        <end position="369"/>
    </location>
</feature>
<evidence type="ECO:0000256" key="17">
    <source>
        <dbReference type="RuleBase" id="RU000437"/>
    </source>
</evidence>
<comment type="catalytic activity">
    <reaction evidence="13">
        <text>sn-glycerol 3-phosphate + NAD(+) = dihydroxyacetone phosphate + NADH + H(+)</text>
        <dbReference type="Rhea" id="RHEA:11092"/>
        <dbReference type="ChEBI" id="CHEBI:15378"/>
        <dbReference type="ChEBI" id="CHEBI:57540"/>
        <dbReference type="ChEBI" id="CHEBI:57597"/>
        <dbReference type="ChEBI" id="CHEBI:57642"/>
        <dbReference type="ChEBI" id="CHEBI:57945"/>
        <dbReference type="EC" id="1.1.1.94"/>
    </reaction>
</comment>
<feature type="binding site" evidence="13">
    <location>
        <position position="282"/>
    </location>
    <ligand>
        <name>NADPH</name>
        <dbReference type="ChEBI" id="CHEBI:57783"/>
    </ligand>
</feature>
<dbReference type="UniPathway" id="UPA00940"/>
<evidence type="ECO:0000259" key="20">
    <source>
        <dbReference type="Pfam" id="PF07479"/>
    </source>
</evidence>
<comment type="caution">
    <text evidence="13">Lacks conserved residue(s) required for the propagation of feature annotation.</text>
</comment>
<dbReference type="InterPro" id="IPR013328">
    <property type="entry name" value="6PGD_dom2"/>
</dbReference>
<evidence type="ECO:0000256" key="9">
    <source>
        <dbReference type="ARBA" id="ARBA00052716"/>
    </source>
</evidence>
<comment type="subcellular location">
    <subcellularLocation>
        <location evidence="13">Cytoplasm</location>
    </subcellularLocation>
</comment>
<feature type="binding site" evidence="16">
    <location>
        <begin position="11"/>
        <end position="16"/>
    </location>
    <ligand>
        <name>NAD(+)</name>
        <dbReference type="ChEBI" id="CHEBI:57540"/>
    </ligand>
</feature>
<feature type="binding site" evidence="13">
    <location>
        <position position="52"/>
    </location>
    <ligand>
        <name>NADPH</name>
        <dbReference type="ChEBI" id="CHEBI:57783"/>
    </ligand>
</feature>
<dbReference type="Gene3D" id="1.10.1040.10">
    <property type="entry name" value="N-(1-d-carboxylethyl)-l-norvaline Dehydrogenase, domain 2"/>
    <property type="match status" value="1"/>
</dbReference>
<feature type="domain" description="Glycerol-3-phosphate dehydrogenase NAD-dependent N-terminal" evidence="19">
    <location>
        <begin position="7"/>
        <end position="160"/>
    </location>
</feature>
<dbReference type="GO" id="GO:0006650">
    <property type="term" value="P:glycerophospholipid metabolic process"/>
    <property type="evidence" value="ECO:0007669"/>
    <property type="project" value="UniProtKB-UniRule"/>
</dbReference>
<dbReference type="EC" id="1.1.1.94" evidence="10 13"/>
<comment type="similarity">
    <text evidence="1 13 17">Belongs to the NAD-dependent glycerol-3-phosphate dehydrogenase family.</text>
</comment>
<protein>
    <recommendedName>
        <fullName evidence="11 13">Glycerol-3-phosphate dehydrogenase [NAD(P)+]</fullName>
        <ecNumber evidence="10 13">1.1.1.94</ecNumber>
    </recommendedName>
    <alternativeName>
        <fullName evidence="13">NAD(P)(+)-dependent glycerol-3-phosphate dehydrogenase</fullName>
    </alternativeName>
    <alternativeName>
        <fullName evidence="12 13">NAD(P)H-dependent dihydroxyacetone-phosphate reductase</fullName>
    </alternativeName>
</protein>
<feature type="binding site" evidence="13">
    <location>
        <position position="138"/>
    </location>
    <ligand>
        <name>sn-glycerol 3-phosphate</name>
        <dbReference type="ChEBI" id="CHEBI:57597"/>
    </ligand>
</feature>
<keyword evidence="7 13" id="KW-0594">Phospholipid biosynthesis</keyword>
<gene>
    <name evidence="13" type="primary">gpsA</name>
    <name evidence="21" type="ORF">HSCHL_0867</name>
</gene>
<reference evidence="21 22" key="1">
    <citation type="submission" date="2017-08" db="EMBL/GenBank/DDBJ databases">
        <title>Burning lignite coal seam in the remote Altai Mountains harbors a hydrogen-driven thermophilic microbial community.</title>
        <authorList>
            <person name="Kadnikov V.V."/>
            <person name="Mardanov A.V."/>
            <person name="Ivasenko D."/>
            <person name="Beletsky A.V."/>
            <person name="Karnachuk O.V."/>
            <person name="Ravin N.V."/>
        </authorList>
    </citation>
    <scope>NUCLEOTIDE SEQUENCE [LARGE SCALE GENOMIC DNA]</scope>
    <source>
        <strain evidence="21">AL33</strain>
    </source>
</reference>
<comment type="pathway">
    <text evidence="13">Membrane lipid metabolism; glycerophospholipid metabolism.</text>
</comment>
<evidence type="ECO:0000259" key="19">
    <source>
        <dbReference type="Pfam" id="PF01210"/>
    </source>
</evidence>
<evidence type="ECO:0000256" key="18">
    <source>
        <dbReference type="SAM" id="MobiDB-lite"/>
    </source>
</evidence>
<feature type="binding site" evidence="13">
    <location>
        <position position="256"/>
    </location>
    <ligand>
        <name>sn-glycerol 3-phosphate</name>
        <dbReference type="ChEBI" id="CHEBI:57597"/>
    </ligand>
</feature>
<comment type="catalytic activity">
    <reaction evidence="9">
        <text>sn-glycerol 3-phosphate + NADP(+) = dihydroxyacetone phosphate + NADPH + H(+)</text>
        <dbReference type="Rhea" id="RHEA:11096"/>
        <dbReference type="ChEBI" id="CHEBI:15378"/>
        <dbReference type="ChEBI" id="CHEBI:57597"/>
        <dbReference type="ChEBI" id="CHEBI:57642"/>
        <dbReference type="ChEBI" id="CHEBI:57783"/>
        <dbReference type="ChEBI" id="CHEBI:58349"/>
        <dbReference type="EC" id="1.1.1.94"/>
    </reaction>
    <physiologicalReaction direction="right-to-left" evidence="9">
        <dbReference type="Rhea" id="RHEA:11098"/>
    </physiologicalReaction>
</comment>
<evidence type="ECO:0000313" key="21">
    <source>
        <dbReference type="EMBL" id="PTQ54013.1"/>
    </source>
</evidence>
<keyword evidence="8 13" id="KW-1208">Phospholipid metabolism</keyword>
<feature type="binding site" evidence="13">
    <location>
        <position position="35"/>
    </location>
    <ligand>
        <name>NADPH</name>
        <dbReference type="ChEBI" id="CHEBI:57783"/>
    </ligand>
</feature>
<name>A0A2T5GCU6_HYDSH</name>
<dbReference type="PANTHER" id="PTHR11728">
    <property type="entry name" value="GLYCEROL-3-PHOSPHATE DEHYDROGENASE"/>
    <property type="match status" value="1"/>
</dbReference>
<keyword evidence="5 13" id="KW-0520">NAD</keyword>
<evidence type="ECO:0000256" key="5">
    <source>
        <dbReference type="ARBA" id="ARBA00023027"/>
    </source>
</evidence>
<dbReference type="PRINTS" id="PR00077">
    <property type="entry name" value="GPDHDRGNASE"/>
</dbReference>
<dbReference type="GO" id="GO:0141153">
    <property type="term" value="F:glycerol-3-phosphate dehydrogenase (NADP+) activity"/>
    <property type="evidence" value="ECO:0007669"/>
    <property type="project" value="RHEA"/>
</dbReference>
<feature type="binding site" evidence="13">
    <location>
        <position position="14"/>
    </location>
    <ligand>
        <name>NADPH</name>
        <dbReference type="ChEBI" id="CHEBI:57783"/>
    </ligand>
</feature>
<evidence type="ECO:0000256" key="6">
    <source>
        <dbReference type="ARBA" id="ARBA00023098"/>
    </source>
</evidence>
<evidence type="ECO:0000256" key="16">
    <source>
        <dbReference type="PIRSR" id="PIRSR000114-3"/>
    </source>
</evidence>
<comment type="caution">
    <text evidence="21">The sequence shown here is derived from an EMBL/GenBank/DDBJ whole genome shotgun (WGS) entry which is preliminary data.</text>
</comment>
<feature type="binding site" evidence="13">
    <location>
        <position position="108"/>
    </location>
    <ligand>
        <name>sn-glycerol 3-phosphate</name>
        <dbReference type="ChEBI" id="CHEBI:57597"/>
    </ligand>
</feature>
<dbReference type="GO" id="GO:0008654">
    <property type="term" value="P:phospholipid biosynthetic process"/>
    <property type="evidence" value="ECO:0007669"/>
    <property type="project" value="UniProtKB-KW"/>
</dbReference>
<dbReference type="GO" id="GO:0005975">
    <property type="term" value="P:carbohydrate metabolic process"/>
    <property type="evidence" value="ECO:0007669"/>
    <property type="project" value="InterPro"/>
</dbReference>
<evidence type="ECO:0000256" key="1">
    <source>
        <dbReference type="ARBA" id="ARBA00011009"/>
    </source>
</evidence>
<proteinExistence type="inferred from homology"/>
<keyword evidence="13" id="KW-0547">Nucleotide-binding</keyword>
<feature type="binding site" evidence="13">
    <location>
        <position position="140"/>
    </location>
    <ligand>
        <name>sn-glycerol 3-phosphate</name>
        <dbReference type="ChEBI" id="CHEBI:57597"/>
    </ligand>
</feature>
<dbReference type="InterPro" id="IPR008927">
    <property type="entry name" value="6-PGluconate_DH-like_C_sf"/>
</dbReference>
<dbReference type="InterPro" id="IPR036291">
    <property type="entry name" value="NAD(P)-bd_dom_sf"/>
</dbReference>
<dbReference type="GO" id="GO:0005829">
    <property type="term" value="C:cytosol"/>
    <property type="evidence" value="ECO:0007669"/>
    <property type="project" value="TreeGrafter"/>
</dbReference>
<dbReference type="GO" id="GO:0046167">
    <property type="term" value="P:glycerol-3-phosphate biosynthetic process"/>
    <property type="evidence" value="ECO:0007669"/>
    <property type="project" value="UniProtKB-UniRule"/>
</dbReference>
<evidence type="ECO:0000256" key="15">
    <source>
        <dbReference type="PIRSR" id="PIRSR000114-2"/>
    </source>
</evidence>
<dbReference type="InterPro" id="IPR011128">
    <property type="entry name" value="G3P_DH_NAD-dep_N"/>
</dbReference>
<evidence type="ECO:0000256" key="2">
    <source>
        <dbReference type="ARBA" id="ARBA00022516"/>
    </source>
</evidence>
<evidence type="ECO:0000256" key="13">
    <source>
        <dbReference type="HAMAP-Rule" id="MF_00394"/>
    </source>
</evidence>
<feature type="binding site" evidence="13">
    <location>
        <position position="142"/>
    </location>
    <ligand>
        <name>NADPH</name>
        <dbReference type="ChEBI" id="CHEBI:57783"/>
    </ligand>
</feature>
<dbReference type="GO" id="GO:0046168">
    <property type="term" value="P:glycerol-3-phosphate catabolic process"/>
    <property type="evidence" value="ECO:0007669"/>
    <property type="project" value="InterPro"/>
</dbReference>
<dbReference type="GO" id="GO:0141152">
    <property type="term" value="F:glycerol-3-phosphate dehydrogenase (NAD+) activity"/>
    <property type="evidence" value="ECO:0007669"/>
    <property type="project" value="RHEA"/>
</dbReference>
<feature type="binding site" evidence="13">
    <location>
        <position position="256"/>
    </location>
    <ligand>
        <name>NADPH</name>
        <dbReference type="ChEBI" id="CHEBI:57783"/>
    </ligand>
</feature>
<dbReference type="Pfam" id="PF01210">
    <property type="entry name" value="NAD_Gly3P_dh_N"/>
    <property type="match status" value="1"/>
</dbReference>
<keyword evidence="6 13" id="KW-0443">Lipid metabolism</keyword>
<dbReference type="SUPFAM" id="SSF48179">
    <property type="entry name" value="6-phosphogluconate dehydrogenase C-terminal domain-like"/>
    <property type="match status" value="1"/>
</dbReference>
<accession>A0A2T5GCU6</accession>
<evidence type="ECO:0000256" key="4">
    <source>
        <dbReference type="ARBA" id="ARBA00023002"/>
    </source>
</evidence>
<feature type="binding site" evidence="16">
    <location>
        <position position="256"/>
    </location>
    <ligand>
        <name>NAD(+)</name>
        <dbReference type="ChEBI" id="CHEBI:57540"/>
    </ligand>
</feature>
<feature type="binding site" evidence="15">
    <location>
        <position position="108"/>
    </location>
    <ligand>
        <name>substrate</name>
    </ligand>
</feature>
<dbReference type="InterPro" id="IPR006109">
    <property type="entry name" value="G3P_DH_NAD-dep_C"/>
</dbReference>
<evidence type="ECO:0000256" key="11">
    <source>
        <dbReference type="ARBA" id="ARBA00069372"/>
    </source>
</evidence>
<dbReference type="NCBIfam" id="NF000942">
    <property type="entry name" value="PRK00094.1-4"/>
    <property type="match status" value="1"/>
</dbReference>
<evidence type="ECO:0000256" key="12">
    <source>
        <dbReference type="ARBA" id="ARBA00080511"/>
    </source>
</evidence>
<dbReference type="FunFam" id="1.10.1040.10:FF:000001">
    <property type="entry name" value="Glycerol-3-phosphate dehydrogenase [NAD(P)+]"/>
    <property type="match status" value="1"/>
</dbReference>
<feature type="binding site" evidence="13">
    <location>
        <position position="257"/>
    </location>
    <ligand>
        <name>sn-glycerol 3-phosphate</name>
        <dbReference type="ChEBI" id="CHEBI:57597"/>
    </ligand>
</feature>
<dbReference type="Pfam" id="PF07479">
    <property type="entry name" value="NAD_Gly3P_dh_C"/>
    <property type="match status" value="1"/>
</dbReference>
<dbReference type="AlphaFoldDB" id="A0A2T5GCU6"/>
<dbReference type="GO" id="GO:0051287">
    <property type="term" value="F:NAD binding"/>
    <property type="evidence" value="ECO:0007669"/>
    <property type="project" value="InterPro"/>
</dbReference>
<dbReference type="FunFam" id="3.40.50.720:FF:000019">
    <property type="entry name" value="Glycerol-3-phosphate dehydrogenase [NAD(P)+]"/>
    <property type="match status" value="1"/>
</dbReference>
<keyword evidence="3 13" id="KW-0521">NADP</keyword>
<evidence type="ECO:0000256" key="14">
    <source>
        <dbReference type="PIRSR" id="PIRSR000114-1"/>
    </source>
</evidence>
<keyword evidence="13" id="KW-0963">Cytoplasm</keyword>
<dbReference type="PROSITE" id="PS00957">
    <property type="entry name" value="NAD_G3PDH"/>
    <property type="match status" value="1"/>
</dbReference>
<organism evidence="21 22">
    <name type="scientific">Hydrogenibacillus schlegelii</name>
    <name type="common">Bacillus schlegelii</name>
    <dbReference type="NCBI Taxonomy" id="1484"/>
    <lineage>
        <taxon>Bacteria</taxon>
        <taxon>Bacillati</taxon>
        <taxon>Bacillota</taxon>
        <taxon>Bacilli</taxon>
        <taxon>Bacillales</taxon>
        <taxon>Bacillales Family X. Incertae Sedis</taxon>
        <taxon>Hydrogenibacillus</taxon>
    </lineage>
</organism>
<dbReference type="Proteomes" id="UP000244180">
    <property type="component" value="Unassembled WGS sequence"/>
</dbReference>
<dbReference type="PIRSF" id="PIRSF000114">
    <property type="entry name" value="Glycerol-3-P_dh"/>
    <property type="match status" value="1"/>
</dbReference>
<feature type="binding site" evidence="16">
    <location>
        <position position="142"/>
    </location>
    <ligand>
        <name>NAD(+)</name>
        <dbReference type="ChEBI" id="CHEBI:57540"/>
    </ligand>
</feature>
<evidence type="ECO:0000313" key="22">
    <source>
        <dbReference type="Proteomes" id="UP000244180"/>
    </source>
</evidence>
<feature type="binding site" evidence="13">
    <location>
        <position position="15"/>
    </location>
    <ligand>
        <name>NADPH</name>
        <dbReference type="ChEBI" id="CHEBI:57783"/>
    </ligand>
</feature>
<evidence type="ECO:0000256" key="7">
    <source>
        <dbReference type="ARBA" id="ARBA00023209"/>
    </source>
</evidence>
<feature type="binding site" evidence="13">
    <location>
        <position position="192"/>
    </location>
    <ligand>
        <name>sn-glycerol 3-phosphate</name>
        <dbReference type="ChEBI" id="CHEBI:57597"/>
    </ligand>
</feature>
<feature type="active site" description="Proton acceptor" evidence="13 14">
    <location>
        <position position="192"/>
    </location>
</feature>
<dbReference type="SUPFAM" id="SSF51735">
    <property type="entry name" value="NAD(P)-binding Rossmann-fold domains"/>
    <property type="match status" value="1"/>
</dbReference>
<dbReference type="InterPro" id="IPR006168">
    <property type="entry name" value="G3P_DH_NAD-dep"/>
</dbReference>
<feature type="binding site" evidence="13">
    <location>
        <position position="280"/>
    </location>
    <ligand>
        <name>NADPH</name>
        <dbReference type="ChEBI" id="CHEBI:57783"/>
    </ligand>
</feature>
<feature type="binding site" evidence="13">
    <location>
        <position position="255"/>
    </location>
    <ligand>
        <name>sn-glycerol 3-phosphate</name>
        <dbReference type="ChEBI" id="CHEBI:57597"/>
    </ligand>
</feature>
<feature type="binding site" evidence="13">
    <location>
        <position position="108"/>
    </location>
    <ligand>
        <name>NADPH</name>
        <dbReference type="ChEBI" id="CHEBI:57783"/>
    </ligand>
</feature>